<feature type="transmembrane region" description="Helical" evidence="9">
    <location>
        <begin position="264"/>
        <end position="284"/>
    </location>
</feature>
<dbReference type="GO" id="GO:0005886">
    <property type="term" value="C:plasma membrane"/>
    <property type="evidence" value="ECO:0007669"/>
    <property type="project" value="UniProtKB-SubCell"/>
</dbReference>
<keyword evidence="7" id="KW-0175">Coiled coil</keyword>
<dbReference type="InterPro" id="IPR050171">
    <property type="entry name" value="MFS_Transporters"/>
</dbReference>
<evidence type="ECO:0000256" key="4">
    <source>
        <dbReference type="ARBA" id="ARBA00022692"/>
    </source>
</evidence>
<feature type="compositionally biased region" description="Polar residues" evidence="8">
    <location>
        <begin position="463"/>
        <end position="472"/>
    </location>
</feature>
<name>A0A196SD91_BLAHN</name>
<evidence type="ECO:0000313" key="12">
    <source>
        <dbReference type="Proteomes" id="UP000078348"/>
    </source>
</evidence>
<keyword evidence="3" id="KW-1003">Cell membrane</keyword>
<reference evidence="11 12" key="1">
    <citation type="submission" date="2016-05" db="EMBL/GenBank/DDBJ databases">
        <title>Nuclear genome of Blastocystis sp. subtype 1 NandII.</title>
        <authorList>
            <person name="Gentekaki E."/>
            <person name="Curtis B."/>
            <person name="Stairs C."/>
            <person name="Eme L."/>
            <person name="Herman E."/>
            <person name="Klimes V."/>
            <person name="Arias M.C."/>
            <person name="Elias M."/>
            <person name="Hilliou F."/>
            <person name="Klute M."/>
            <person name="Malik S.-B."/>
            <person name="Pightling A."/>
            <person name="Rachubinski R."/>
            <person name="Salas D."/>
            <person name="Schlacht A."/>
            <person name="Suga H."/>
            <person name="Archibald J."/>
            <person name="Ball S.G."/>
            <person name="Clark G."/>
            <person name="Dacks J."/>
            <person name="Van Der Giezen M."/>
            <person name="Tsaousis A."/>
            <person name="Roger A."/>
        </authorList>
    </citation>
    <scope>NUCLEOTIDE SEQUENCE [LARGE SCALE GENOMIC DNA]</scope>
    <source>
        <strain evidence="12">ATCC 50177 / NandII</strain>
    </source>
</reference>
<dbReference type="OrthoDB" id="10262656at2759"/>
<feature type="transmembrane region" description="Helical" evidence="9">
    <location>
        <begin position="12"/>
        <end position="34"/>
    </location>
</feature>
<dbReference type="Pfam" id="PF07690">
    <property type="entry name" value="MFS_1"/>
    <property type="match status" value="1"/>
</dbReference>
<accession>A0A196SD91</accession>
<dbReference type="GO" id="GO:0022857">
    <property type="term" value="F:transmembrane transporter activity"/>
    <property type="evidence" value="ECO:0007669"/>
    <property type="project" value="InterPro"/>
</dbReference>
<keyword evidence="6 9" id="KW-0472">Membrane</keyword>
<feature type="transmembrane region" description="Helical" evidence="9">
    <location>
        <begin position="161"/>
        <end position="181"/>
    </location>
</feature>
<dbReference type="CDD" id="cd17325">
    <property type="entry name" value="MFS_MdtG_SLC18_like"/>
    <property type="match status" value="1"/>
</dbReference>
<feature type="transmembrane region" description="Helical" evidence="9">
    <location>
        <begin position="393"/>
        <end position="414"/>
    </location>
</feature>
<dbReference type="InterPro" id="IPR011701">
    <property type="entry name" value="MFS"/>
</dbReference>
<evidence type="ECO:0000313" key="11">
    <source>
        <dbReference type="EMBL" id="OAO13974.1"/>
    </source>
</evidence>
<evidence type="ECO:0000256" key="1">
    <source>
        <dbReference type="ARBA" id="ARBA00004651"/>
    </source>
</evidence>
<dbReference type="InterPro" id="IPR036259">
    <property type="entry name" value="MFS_trans_sf"/>
</dbReference>
<evidence type="ECO:0000256" key="2">
    <source>
        <dbReference type="ARBA" id="ARBA00022448"/>
    </source>
</evidence>
<feature type="transmembrane region" description="Helical" evidence="9">
    <location>
        <begin position="46"/>
        <end position="67"/>
    </location>
</feature>
<evidence type="ECO:0000256" key="5">
    <source>
        <dbReference type="ARBA" id="ARBA00022989"/>
    </source>
</evidence>
<keyword evidence="2" id="KW-0813">Transport</keyword>
<dbReference type="EMBL" id="LXWW01000305">
    <property type="protein sequence ID" value="OAO13974.1"/>
    <property type="molecule type" value="Genomic_DNA"/>
</dbReference>
<organism evidence="11 12">
    <name type="scientific">Blastocystis sp. subtype 1 (strain ATCC 50177 / NandII)</name>
    <dbReference type="NCBI Taxonomy" id="478820"/>
    <lineage>
        <taxon>Eukaryota</taxon>
        <taxon>Sar</taxon>
        <taxon>Stramenopiles</taxon>
        <taxon>Bigyra</taxon>
        <taxon>Opalozoa</taxon>
        <taxon>Opalinata</taxon>
        <taxon>Blastocystidae</taxon>
        <taxon>Blastocystis</taxon>
    </lineage>
</organism>
<keyword evidence="4 9" id="KW-0812">Transmembrane</keyword>
<dbReference type="PANTHER" id="PTHR23517">
    <property type="entry name" value="RESISTANCE PROTEIN MDTM, PUTATIVE-RELATED-RELATED"/>
    <property type="match status" value="1"/>
</dbReference>
<dbReference type="Gene3D" id="1.20.1250.20">
    <property type="entry name" value="MFS general substrate transporter like domains"/>
    <property type="match status" value="1"/>
</dbReference>
<protein>
    <submittedName>
        <fullName evidence="11">MFS transporter, tetracycline efflux</fullName>
    </submittedName>
</protein>
<keyword evidence="5 9" id="KW-1133">Transmembrane helix</keyword>
<dbReference type="PROSITE" id="PS00216">
    <property type="entry name" value="SUGAR_TRANSPORT_1"/>
    <property type="match status" value="1"/>
</dbReference>
<evidence type="ECO:0000259" key="10">
    <source>
        <dbReference type="PROSITE" id="PS50850"/>
    </source>
</evidence>
<evidence type="ECO:0000256" key="9">
    <source>
        <dbReference type="SAM" id="Phobius"/>
    </source>
</evidence>
<comment type="caution">
    <text evidence="11">The sequence shown here is derived from an EMBL/GenBank/DDBJ whole genome shotgun (WGS) entry which is preliminary data.</text>
</comment>
<dbReference type="PRINTS" id="PR01035">
    <property type="entry name" value="TCRTETA"/>
</dbReference>
<dbReference type="Proteomes" id="UP000078348">
    <property type="component" value="Unassembled WGS sequence"/>
</dbReference>
<evidence type="ECO:0000256" key="8">
    <source>
        <dbReference type="SAM" id="MobiDB-lite"/>
    </source>
</evidence>
<evidence type="ECO:0000256" key="7">
    <source>
        <dbReference type="SAM" id="Coils"/>
    </source>
</evidence>
<dbReference type="PANTHER" id="PTHR23517:SF3">
    <property type="entry name" value="INTEGRAL MEMBRANE TRANSPORT PROTEIN"/>
    <property type="match status" value="1"/>
</dbReference>
<feature type="coiled-coil region" evidence="7">
    <location>
        <begin position="199"/>
        <end position="226"/>
    </location>
</feature>
<dbReference type="AlphaFoldDB" id="A0A196SD91"/>
<feature type="transmembrane region" description="Helical" evidence="9">
    <location>
        <begin position="132"/>
        <end position="155"/>
    </location>
</feature>
<dbReference type="InterPro" id="IPR020846">
    <property type="entry name" value="MFS_dom"/>
</dbReference>
<sequence>MAQIRTKQTLILGYITVFLDIMGYYLIVPVLPYLSESLGATPSEEGILFSGYSIAQIVSLLVMGNYSDLYGRKLFLIVSLIGSCFGAILQGLSRSIWTLIFWRTVTGLASGSQIVTQALIADCTAPKDRNRYLAYLEATIAAASVLGPAIGGVLGKSNYDYPLYFAGGVAGVALIIASAFLDESNKDVHEIRDIRREAKGKSKEEQAKAEARVKEKRREIRQRRKAINVKPTKLMCMCFVFEFCNRWVMNAFDSRYGYYLKDKFGVGVSMFTVIICSQSVLLCIEQAWLYSLIVYKVGVPIPIVALCGGIIELLSYFFMGFCKTLVGNVIASTFLWIGYVASAPTSSSIISTTNEPEVQGKVLSWNNFSGQTSLILSPLILSAVYDHWKEGTYYYSMILAVGAISMMSIVLTMPGAKQFGKEKKTVLPVKKEAEIDNTHEEKKEIEMEKKGNESGEETKGETIATTNTAVTP</sequence>
<keyword evidence="12" id="KW-1185">Reference proteome</keyword>
<proteinExistence type="predicted"/>
<comment type="subcellular location">
    <subcellularLocation>
        <location evidence="1">Cell membrane</location>
        <topology evidence="1">Multi-pass membrane protein</topology>
    </subcellularLocation>
</comment>
<dbReference type="SUPFAM" id="SSF103473">
    <property type="entry name" value="MFS general substrate transporter"/>
    <property type="match status" value="1"/>
</dbReference>
<gene>
    <name evidence="11" type="ORF">AV274_4320</name>
</gene>
<feature type="transmembrane region" description="Helical" evidence="9">
    <location>
        <begin position="317"/>
        <end position="341"/>
    </location>
</feature>
<feature type="compositionally biased region" description="Basic and acidic residues" evidence="8">
    <location>
        <begin position="434"/>
        <end position="460"/>
    </location>
</feature>
<feature type="region of interest" description="Disordered" evidence="8">
    <location>
        <begin position="434"/>
        <end position="472"/>
    </location>
</feature>
<feature type="transmembrane region" description="Helical" evidence="9">
    <location>
        <begin position="74"/>
        <end position="93"/>
    </location>
</feature>
<feature type="domain" description="Major facilitator superfamily (MFS) profile" evidence="10">
    <location>
        <begin position="9"/>
        <end position="417"/>
    </location>
</feature>
<feature type="transmembrane region" description="Helical" evidence="9">
    <location>
        <begin position="99"/>
        <end position="120"/>
    </location>
</feature>
<dbReference type="PROSITE" id="PS50850">
    <property type="entry name" value="MFS"/>
    <property type="match status" value="1"/>
</dbReference>
<dbReference type="InterPro" id="IPR001958">
    <property type="entry name" value="Tet-R_TetA/multi-R_MdtG-like"/>
</dbReference>
<evidence type="ECO:0000256" key="6">
    <source>
        <dbReference type="ARBA" id="ARBA00023136"/>
    </source>
</evidence>
<feature type="transmembrane region" description="Helical" evidence="9">
    <location>
        <begin position="293"/>
        <end position="311"/>
    </location>
</feature>
<dbReference type="InterPro" id="IPR005829">
    <property type="entry name" value="Sugar_transporter_CS"/>
</dbReference>
<evidence type="ECO:0000256" key="3">
    <source>
        <dbReference type="ARBA" id="ARBA00022475"/>
    </source>
</evidence>